<dbReference type="Proteomes" id="UP001396334">
    <property type="component" value="Unassembled WGS sequence"/>
</dbReference>
<sequence length="78" mass="8553">MNDPVMPPVVSDVMWDLALPIGVDRDHEYSNPTVGGGLEVEKVKLVGWRVLVNGCDGDPLVERQMEADSDACDQDLKD</sequence>
<accession>A0ABR2SSH8</accession>
<keyword evidence="2" id="KW-1185">Reference proteome</keyword>
<proteinExistence type="predicted"/>
<protein>
    <submittedName>
        <fullName evidence="1">Uncharacterized protein</fullName>
    </submittedName>
</protein>
<evidence type="ECO:0000313" key="2">
    <source>
        <dbReference type="Proteomes" id="UP001396334"/>
    </source>
</evidence>
<dbReference type="EMBL" id="JBBPBN010000012">
    <property type="protein sequence ID" value="KAK9028227.1"/>
    <property type="molecule type" value="Genomic_DNA"/>
</dbReference>
<comment type="caution">
    <text evidence="1">The sequence shown here is derived from an EMBL/GenBank/DDBJ whole genome shotgun (WGS) entry which is preliminary data.</text>
</comment>
<dbReference type="Gene3D" id="3.40.50.1820">
    <property type="entry name" value="alpha/beta hydrolase"/>
    <property type="match status" value="1"/>
</dbReference>
<dbReference type="InterPro" id="IPR029058">
    <property type="entry name" value="AB_hydrolase_fold"/>
</dbReference>
<name>A0ABR2SSH8_9ROSI</name>
<organism evidence="1 2">
    <name type="scientific">Hibiscus sabdariffa</name>
    <name type="common">roselle</name>
    <dbReference type="NCBI Taxonomy" id="183260"/>
    <lineage>
        <taxon>Eukaryota</taxon>
        <taxon>Viridiplantae</taxon>
        <taxon>Streptophyta</taxon>
        <taxon>Embryophyta</taxon>
        <taxon>Tracheophyta</taxon>
        <taxon>Spermatophyta</taxon>
        <taxon>Magnoliopsida</taxon>
        <taxon>eudicotyledons</taxon>
        <taxon>Gunneridae</taxon>
        <taxon>Pentapetalae</taxon>
        <taxon>rosids</taxon>
        <taxon>malvids</taxon>
        <taxon>Malvales</taxon>
        <taxon>Malvaceae</taxon>
        <taxon>Malvoideae</taxon>
        <taxon>Hibiscus</taxon>
    </lineage>
</organism>
<evidence type="ECO:0000313" key="1">
    <source>
        <dbReference type="EMBL" id="KAK9028227.1"/>
    </source>
</evidence>
<gene>
    <name evidence="1" type="ORF">V6N11_068037</name>
</gene>
<reference evidence="1 2" key="1">
    <citation type="journal article" date="2024" name="G3 (Bethesda)">
        <title>Genome assembly of Hibiscus sabdariffa L. provides insights into metabolisms of medicinal natural products.</title>
        <authorList>
            <person name="Kim T."/>
        </authorList>
    </citation>
    <scope>NUCLEOTIDE SEQUENCE [LARGE SCALE GENOMIC DNA]</scope>
    <source>
        <strain evidence="1">TK-2024</strain>
        <tissue evidence="1">Old leaves</tissue>
    </source>
</reference>